<dbReference type="GO" id="GO:0003964">
    <property type="term" value="F:RNA-directed DNA polymerase activity"/>
    <property type="evidence" value="ECO:0007669"/>
    <property type="project" value="UniProtKB-KW"/>
</dbReference>
<evidence type="ECO:0000259" key="1">
    <source>
        <dbReference type="PROSITE" id="PS50878"/>
    </source>
</evidence>
<protein>
    <submittedName>
        <fullName evidence="2">Putative endonuclease-reverse transcriptase</fullName>
    </submittedName>
</protein>
<accession>A0A0P4W0I9</accession>
<evidence type="ECO:0000313" key="2">
    <source>
        <dbReference type="EMBL" id="JAI56380.1"/>
    </source>
</evidence>
<dbReference type="InterPro" id="IPR043502">
    <property type="entry name" value="DNA/RNA_pol_sf"/>
</dbReference>
<dbReference type="SUPFAM" id="SSF56672">
    <property type="entry name" value="DNA/RNA polymerases"/>
    <property type="match status" value="1"/>
</dbReference>
<dbReference type="GO" id="GO:0004519">
    <property type="term" value="F:endonuclease activity"/>
    <property type="evidence" value="ECO:0007669"/>
    <property type="project" value="UniProtKB-KW"/>
</dbReference>
<dbReference type="PANTHER" id="PTHR47027:SF20">
    <property type="entry name" value="REVERSE TRANSCRIPTASE-LIKE PROTEIN WITH RNA-DIRECTED DNA POLYMERASE DOMAIN"/>
    <property type="match status" value="1"/>
</dbReference>
<sequence>IDFRKAFDSVNHTLLWNKLFSYGISAKWIRILEGLYGLSSLRVKVGNSYTEEVSVCRGVLQGDTISPLLFAIFINDLDQFLLNNNCSPVSLDHRTGVAALLYADDVILLSDTAVEAQRKLTALERYCSLNDLQVNVSKSKMLIFKKGRTKKSKEAFYYNGAPLEIVATQKYLGITFSNSGVFLAASKDMISKSVVAMNMLRGACTKSKLNSWPSLLRLFESTVCSVLLYSCELWALRYCDQIEIIQSKFFKSLFFWPINTPSYMIRLETGQIRLKLIVFKSAISWLIKLLNMPNNRFPKVGFDKLLSLDKSSSNSVKHNWVSQLKCLFIEAGHGHVWNNLDVTHLKSNKHKILNDYRAVLYNYDCNRAANSSFSALFNSIRYIDCHNFYLSANAPYAMKRVISQLRLASGKNLRVYIDNTKYTINLDESCKLCHQYVENLHHLFWSCPFYGHFRIKYINKYVFRNVNELLYITNVEQIYDIFYFVCNFLKLRSFLLNE</sequence>
<keyword evidence="2" id="KW-0255">Endonuclease</keyword>
<feature type="non-terminal residue" evidence="2">
    <location>
        <position position="1"/>
    </location>
</feature>
<dbReference type="EMBL" id="GDKW01000215">
    <property type="protein sequence ID" value="JAI56380.1"/>
    <property type="molecule type" value="mRNA"/>
</dbReference>
<dbReference type="PANTHER" id="PTHR47027">
    <property type="entry name" value="REVERSE TRANSCRIPTASE DOMAIN-CONTAINING PROTEIN"/>
    <property type="match status" value="1"/>
</dbReference>
<keyword evidence="2" id="KW-0540">Nuclease</keyword>
<organism evidence="2">
    <name type="scientific">Rhodnius neglectus</name>
    <dbReference type="NCBI Taxonomy" id="72488"/>
    <lineage>
        <taxon>Eukaryota</taxon>
        <taxon>Metazoa</taxon>
        <taxon>Ecdysozoa</taxon>
        <taxon>Arthropoda</taxon>
        <taxon>Hexapoda</taxon>
        <taxon>Insecta</taxon>
        <taxon>Pterygota</taxon>
        <taxon>Neoptera</taxon>
        <taxon>Paraneoptera</taxon>
        <taxon>Hemiptera</taxon>
        <taxon>Heteroptera</taxon>
        <taxon>Panheteroptera</taxon>
        <taxon>Cimicomorpha</taxon>
        <taxon>Reduviidae</taxon>
        <taxon>Triatominae</taxon>
        <taxon>Rhodnius</taxon>
    </lineage>
</organism>
<proteinExistence type="evidence at transcript level"/>
<keyword evidence="2" id="KW-0378">Hydrolase</keyword>
<reference evidence="2" key="1">
    <citation type="journal article" date="2016" name="PLoS Negl. Trop. Dis.">
        <title>A Deep Insight into the Sialome of Rhodnius neglectus, a Vector of Chagas Disease.</title>
        <authorList>
            <person name="Santiago P.B."/>
            <person name="Assumpcao T.C."/>
            <person name="Araujo C.N."/>
            <person name="Bastos I.M."/>
            <person name="Neves D."/>
            <person name="Silva I.G."/>
            <person name="Charneau S."/>
            <person name="Queiroz R.M."/>
            <person name="Raiol T."/>
            <person name="Oliveira J.V."/>
            <person name="Sousa M.V."/>
            <person name="Calvo E."/>
            <person name="Ribeiro J.M."/>
            <person name="Santana J.M."/>
        </authorList>
    </citation>
    <scope>NUCLEOTIDE SEQUENCE</scope>
    <source>
        <tissue evidence="2">Salivary glands</tissue>
    </source>
</reference>
<dbReference type="Pfam" id="PF00078">
    <property type="entry name" value="RVT_1"/>
    <property type="match status" value="1"/>
</dbReference>
<feature type="domain" description="Reverse transcriptase" evidence="1">
    <location>
        <begin position="1"/>
        <end position="163"/>
    </location>
</feature>
<dbReference type="InterPro" id="IPR000477">
    <property type="entry name" value="RT_dom"/>
</dbReference>
<dbReference type="AlphaFoldDB" id="A0A0P4W0I9"/>
<keyword evidence="2" id="KW-0548">Nucleotidyltransferase</keyword>
<name>A0A0P4W0I9_9HEMI</name>
<dbReference type="PROSITE" id="PS50878">
    <property type="entry name" value="RT_POL"/>
    <property type="match status" value="1"/>
</dbReference>
<keyword evidence="2" id="KW-0808">Transferase</keyword>
<keyword evidence="2" id="KW-0695">RNA-directed DNA polymerase</keyword>